<dbReference type="InterPro" id="IPR032963">
    <property type="entry name" value="Gclm"/>
</dbReference>
<evidence type="ECO:0000256" key="7">
    <source>
        <dbReference type="ARBA" id="ARBA00031732"/>
    </source>
</evidence>
<comment type="subunit">
    <text evidence="3">Heterodimer of a catalytic heavy chain and a regulatory light chain.</text>
</comment>
<dbReference type="PANTHER" id="PTHR13295:SF4">
    <property type="entry name" value="GLUTAMATE--CYSTEINE LIGASE REGULATORY SUBUNIT"/>
    <property type="match status" value="1"/>
</dbReference>
<keyword evidence="9" id="KW-0436">Ligase</keyword>
<dbReference type="GO" id="GO:0016874">
    <property type="term" value="F:ligase activity"/>
    <property type="evidence" value="ECO:0007669"/>
    <property type="project" value="UniProtKB-KW"/>
</dbReference>
<reference evidence="10" key="1">
    <citation type="submission" date="2017-01" db="EMBL/GenBank/DDBJ databases">
        <authorList>
            <person name="Wang Y."/>
            <person name="White M."/>
            <person name="Kvist S."/>
            <person name="Moncalvo J.-M."/>
        </authorList>
    </citation>
    <scope>NUCLEOTIDE SEQUENCE [LARGE SCALE GENOMIC DNA]</scope>
    <source>
        <strain evidence="10">COL-18-3</strain>
    </source>
</reference>
<evidence type="ECO:0000313" key="9">
    <source>
        <dbReference type="EMBL" id="OMH81905.1"/>
    </source>
</evidence>
<dbReference type="PANTHER" id="PTHR13295">
    <property type="entry name" value="GLUTAMATE CYSTEINE LIGASE REGULATORY SUBUNIT"/>
    <property type="match status" value="1"/>
</dbReference>
<comment type="caution">
    <text evidence="9">The sequence shown here is derived from an EMBL/GenBank/DDBJ whole genome shotgun (WGS) entry which is preliminary data.</text>
</comment>
<evidence type="ECO:0000313" key="10">
    <source>
        <dbReference type="Proteomes" id="UP000188320"/>
    </source>
</evidence>
<accession>A0A1R1PLR6</accession>
<evidence type="ECO:0000256" key="3">
    <source>
        <dbReference type="ARBA" id="ARBA00011532"/>
    </source>
</evidence>
<evidence type="ECO:0000256" key="4">
    <source>
        <dbReference type="ARBA" id="ARBA00022684"/>
    </source>
</evidence>
<comment type="similarity">
    <text evidence="2">Belongs to the aldo/keto reductase family. Glutamate--cysteine ligase light chain subfamily.</text>
</comment>
<dbReference type="GO" id="GO:0035226">
    <property type="term" value="F:glutamate-cysteine ligase catalytic subunit binding"/>
    <property type="evidence" value="ECO:0007669"/>
    <property type="project" value="InterPro"/>
</dbReference>
<evidence type="ECO:0000256" key="8">
    <source>
        <dbReference type="ARBA" id="ARBA00032926"/>
    </source>
</evidence>
<evidence type="ECO:0000256" key="2">
    <source>
        <dbReference type="ARBA" id="ARBA00008612"/>
    </source>
</evidence>
<gene>
    <name evidence="9" type="ORF">AX774_g4633</name>
</gene>
<protein>
    <recommendedName>
        <fullName evidence="7">GCS light chain</fullName>
    </recommendedName>
    <alternativeName>
        <fullName evidence="5">Gamma-ECS regulatory subunit</fullName>
    </alternativeName>
    <alternativeName>
        <fullName evidence="8">Gamma-glutamylcysteine synthetase regulatory subunit</fullName>
    </alternativeName>
    <alternativeName>
        <fullName evidence="6">Glutamate--cysteine ligase modifier subunit</fullName>
    </alternativeName>
</protein>
<dbReference type="GO" id="GO:0030234">
    <property type="term" value="F:enzyme regulator activity"/>
    <property type="evidence" value="ECO:0007669"/>
    <property type="project" value="TreeGrafter"/>
</dbReference>
<name>A0A1R1PLR6_ZANCU</name>
<evidence type="ECO:0000256" key="6">
    <source>
        <dbReference type="ARBA" id="ARBA00031154"/>
    </source>
</evidence>
<dbReference type="Proteomes" id="UP000188320">
    <property type="component" value="Unassembled WGS sequence"/>
</dbReference>
<evidence type="ECO:0000256" key="1">
    <source>
        <dbReference type="ARBA" id="ARBA00005006"/>
    </source>
</evidence>
<dbReference type="EMBL" id="LSSK01000791">
    <property type="protein sequence ID" value="OMH81905.1"/>
    <property type="molecule type" value="Genomic_DNA"/>
</dbReference>
<dbReference type="Gene3D" id="3.20.20.100">
    <property type="entry name" value="NADP-dependent oxidoreductase domain"/>
    <property type="match status" value="1"/>
</dbReference>
<dbReference type="SUPFAM" id="SSF51430">
    <property type="entry name" value="NAD(P)-linked oxidoreductase"/>
    <property type="match status" value="1"/>
</dbReference>
<dbReference type="AlphaFoldDB" id="A0A1R1PLR6"/>
<comment type="pathway">
    <text evidence="1">Sulfur metabolism; glutathione biosynthesis; glutathione from L-cysteine and L-glutamate: step 1/2.</text>
</comment>
<dbReference type="GO" id="GO:0006750">
    <property type="term" value="P:glutathione biosynthetic process"/>
    <property type="evidence" value="ECO:0007669"/>
    <property type="project" value="UniProtKB-UniPathway"/>
</dbReference>
<dbReference type="GO" id="GO:0017109">
    <property type="term" value="C:glutamate-cysteine ligase complex"/>
    <property type="evidence" value="ECO:0007669"/>
    <property type="project" value="TreeGrafter"/>
</dbReference>
<dbReference type="UniPathway" id="UPA00142">
    <property type="reaction ID" value="UER00209"/>
</dbReference>
<keyword evidence="10" id="KW-1185">Reference proteome</keyword>
<dbReference type="OrthoDB" id="5596051at2759"/>
<dbReference type="InterPro" id="IPR036812">
    <property type="entry name" value="NAD(P)_OxRdtase_dom_sf"/>
</dbReference>
<sequence length="312" mass="35037">MAQVEAFTTFKKKGANSMQMRRFDVVVFTDNLMHTGLSGVKTLNKNAPLNELNSVLRETFSHGIGENSITHDREKGILVIKDARDARDLGTRDVVDDLEITAKIFFMEYPNPDNIAGLEASIEQNLEFVKDHLKVNRIDNLILAFSPAEPKEHIKISSLESTKKHHNGYDLDSFCKLWSLLRIRQQLDDFSRLGVSDFSLKMLQELKDTSAGLPDINQIKLSECEGLSESLLQFAVSNNIELLSNTDVDSFITPKSLTNATQSFDFEPLLGDMKSKSPLVLTPRVVTKYNTIIKNRSIVRSKGYIVTATAQI</sequence>
<evidence type="ECO:0000256" key="5">
    <source>
        <dbReference type="ARBA" id="ARBA00030406"/>
    </source>
</evidence>
<organism evidence="9 10">
    <name type="scientific">Zancudomyces culisetae</name>
    <name type="common">Gut fungus</name>
    <name type="synonym">Smittium culisetae</name>
    <dbReference type="NCBI Taxonomy" id="1213189"/>
    <lineage>
        <taxon>Eukaryota</taxon>
        <taxon>Fungi</taxon>
        <taxon>Fungi incertae sedis</taxon>
        <taxon>Zoopagomycota</taxon>
        <taxon>Kickxellomycotina</taxon>
        <taxon>Harpellomycetes</taxon>
        <taxon>Harpellales</taxon>
        <taxon>Legeriomycetaceae</taxon>
        <taxon>Zancudomyces</taxon>
    </lineage>
</organism>
<keyword evidence="4" id="KW-0317">Glutathione biosynthesis</keyword>
<proteinExistence type="inferred from homology"/>